<evidence type="ECO:0000256" key="1">
    <source>
        <dbReference type="SAM" id="MobiDB-lite"/>
    </source>
</evidence>
<proteinExistence type="predicted"/>
<reference evidence="3" key="2">
    <citation type="journal article" date="2009" name="Genome Res.">
        <title>Comparative genomic analyses of the human fungal pathogens Coccidioides and their relatives.</title>
        <authorList>
            <person name="Sharpton T.J."/>
            <person name="Stajich J.E."/>
            <person name="Rounsley S.D."/>
            <person name="Gardner M.J."/>
            <person name="Wortman J.R."/>
            <person name="Jordar V.S."/>
            <person name="Maiti R."/>
            <person name="Kodira C.D."/>
            <person name="Neafsey D.E."/>
            <person name="Zeng Q."/>
            <person name="Hung C.-Y."/>
            <person name="McMahan C."/>
            <person name="Muszewska A."/>
            <person name="Grynberg M."/>
            <person name="Mandel M.A."/>
            <person name="Kellner E.M."/>
            <person name="Barker B.M."/>
            <person name="Galgiani J.N."/>
            <person name="Orbach M.J."/>
            <person name="Kirkland T.N."/>
            <person name="Cole G.T."/>
            <person name="Henn M.R."/>
            <person name="Birren B.W."/>
            <person name="Taylor J.W."/>
        </authorList>
    </citation>
    <scope>NUCLEOTIDE SEQUENCE [LARGE SCALE GENOMIC DNA]</scope>
    <source>
        <strain evidence="3">RMSCC 3488</strain>
    </source>
</reference>
<name>A0A0J6FJ59_COCPO</name>
<reference evidence="3" key="3">
    <citation type="journal article" date="2010" name="Genome Res.">
        <title>Population genomic sequencing of Coccidioides fungi reveals recent hybridization and transposon control.</title>
        <authorList>
            <person name="Neafsey D.E."/>
            <person name="Barker B.M."/>
            <person name="Sharpton T.J."/>
            <person name="Stajich J.E."/>
            <person name="Park D.J."/>
            <person name="Whiston E."/>
            <person name="Hung C.-Y."/>
            <person name="McMahan C."/>
            <person name="White J."/>
            <person name="Sykes S."/>
            <person name="Heiman D."/>
            <person name="Young S."/>
            <person name="Zeng Q."/>
            <person name="Abouelleil A."/>
            <person name="Aftuck L."/>
            <person name="Bessette D."/>
            <person name="Brown A."/>
            <person name="FitzGerald M."/>
            <person name="Lui A."/>
            <person name="Macdonald J.P."/>
            <person name="Priest M."/>
            <person name="Orbach M.J."/>
            <person name="Galgiani J.N."/>
            <person name="Kirkland T.N."/>
            <person name="Cole G.T."/>
            <person name="Birren B.W."/>
            <person name="Henn M.R."/>
            <person name="Taylor J.W."/>
            <person name="Rounsley S.D."/>
        </authorList>
    </citation>
    <scope>NUCLEOTIDE SEQUENCE [LARGE SCALE GENOMIC DNA]</scope>
    <source>
        <strain evidence="3">RMSCC 3488</strain>
    </source>
</reference>
<feature type="compositionally biased region" description="Basic residues" evidence="1">
    <location>
        <begin position="117"/>
        <end position="126"/>
    </location>
</feature>
<reference evidence="2 3" key="1">
    <citation type="submission" date="2007-06" db="EMBL/GenBank/DDBJ databases">
        <title>The Genome Sequence of Coccidioides posadasii RMSCC_3488.</title>
        <authorList>
            <consortium name="Coccidioides Genome Resources Consortium"/>
            <consortium name="The Broad Institute Genome Sequencing Platform"/>
            <person name="Henn M.R."/>
            <person name="Sykes S."/>
            <person name="Young S."/>
            <person name="Jaffe D."/>
            <person name="Berlin A."/>
            <person name="Alvarez P."/>
            <person name="Butler J."/>
            <person name="Gnerre S."/>
            <person name="Grabherr M."/>
            <person name="Mauceli E."/>
            <person name="Brockman W."/>
            <person name="Kodira C."/>
            <person name="Alvarado L."/>
            <person name="Zeng Q."/>
            <person name="Crawford M."/>
            <person name="Antoine C."/>
            <person name="Devon K."/>
            <person name="Galgiani J."/>
            <person name="Orsborn K."/>
            <person name="Lewis M.L."/>
            <person name="Nusbaum C."/>
            <person name="Galagan J."/>
            <person name="Birren B."/>
        </authorList>
    </citation>
    <scope>NUCLEOTIDE SEQUENCE [LARGE SCALE GENOMIC DNA]</scope>
    <source>
        <strain evidence="2 3">RMSCC 3488</strain>
    </source>
</reference>
<dbReference type="Proteomes" id="UP000054567">
    <property type="component" value="Unassembled WGS sequence"/>
</dbReference>
<sequence length="148" mass="16957">MNETLQRRCQPFCVPPQHANGTPCQRQREIGVAAGGQGRKHLKGSQKSKGWEDWKIENVIARGIERTFHVAETWSRRRGEHEKDGRSRGGEKQERKEDEVRVPWREDGRPFYSRGEGRKHHTRNGRAKPDRATLDPTRAALDRAGGQA</sequence>
<organism evidence="2 3">
    <name type="scientific">Coccidioides posadasii RMSCC 3488</name>
    <dbReference type="NCBI Taxonomy" id="454284"/>
    <lineage>
        <taxon>Eukaryota</taxon>
        <taxon>Fungi</taxon>
        <taxon>Dikarya</taxon>
        <taxon>Ascomycota</taxon>
        <taxon>Pezizomycotina</taxon>
        <taxon>Eurotiomycetes</taxon>
        <taxon>Eurotiomycetidae</taxon>
        <taxon>Onygenales</taxon>
        <taxon>Onygenaceae</taxon>
        <taxon>Coccidioides</taxon>
    </lineage>
</organism>
<dbReference type="AlphaFoldDB" id="A0A0J6FJ59"/>
<accession>A0A0J6FJ59</accession>
<evidence type="ECO:0000313" key="2">
    <source>
        <dbReference type="EMBL" id="KMM70343.1"/>
    </source>
</evidence>
<feature type="region of interest" description="Disordered" evidence="1">
    <location>
        <begin position="70"/>
        <end position="148"/>
    </location>
</feature>
<feature type="compositionally biased region" description="Basic and acidic residues" evidence="1">
    <location>
        <begin position="70"/>
        <end position="109"/>
    </location>
</feature>
<gene>
    <name evidence="2" type="ORF">CPAG_06655</name>
</gene>
<dbReference type="VEuPathDB" id="FungiDB:CPAG_06655"/>
<evidence type="ECO:0000313" key="3">
    <source>
        <dbReference type="Proteomes" id="UP000054567"/>
    </source>
</evidence>
<dbReference type="EMBL" id="DS268112">
    <property type="protein sequence ID" value="KMM70343.1"/>
    <property type="molecule type" value="Genomic_DNA"/>
</dbReference>
<protein>
    <submittedName>
        <fullName evidence="2">Uncharacterized protein</fullName>
    </submittedName>
</protein>